<dbReference type="Proteomes" id="UP001277761">
    <property type="component" value="Unassembled WGS sequence"/>
</dbReference>
<dbReference type="EMBL" id="JAXAVX010000001">
    <property type="protein sequence ID" value="MDX8150473.1"/>
    <property type="molecule type" value="Genomic_DNA"/>
</dbReference>
<proteinExistence type="predicted"/>
<evidence type="ECO:0000256" key="7">
    <source>
        <dbReference type="ARBA" id="ARBA00023136"/>
    </source>
</evidence>
<keyword evidence="2" id="KW-1003">Cell membrane</keyword>
<keyword evidence="5 8" id="KW-0812">Transmembrane</keyword>
<evidence type="ECO:0000256" key="3">
    <source>
        <dbReference type="ARBA" id="ARBA00022676"/>
    </source>
</evidence>
<name>A0ABU4VFA6_9ACTN</name>
<accession>A0ABU4VFA6</accession>
<feature type="transmembrane region" description="Helical" evidence="8">
    <location>
        <begin position="322"/>
        <end position="344"/>
    </location>
</feature>
<sequence length="583" mass="63641">MPEGVEKDDAWGGRLPGSVRLRWGSAVAALVVGGLLLRLWGIGNGLPWAYNADENGHFLPQAVGMFRGDLNPHYFVNPPGFTYATHLLLWLRFGGADGVWGAFADDPGTVFVVGRVASALLGVSAVWLIYLAGTRLLDRRTGLLAASILAVAFMPVYYGHVAVNDAPTLAPVALGLWATAGVLRLGRDRDYLIAGLAVGLAAATKYTGGIVLVPLLAAAMVQAAQPGGLLLAARGMLLALLTFAIGFVAANPYALLDFDDFWFGIAHQSSAAGEGTTDKLGMTHGNGLTFYLWTLTWGFGLIPLIAALASVFPLWRDDRRVLLVLAPAPLLFLLFMSAQGRFFARWMLPVYPMLALLAGYAAATAVEWVSRHRPTWRHVALVVAGIALCGQGLVAAMHLGAVLSREDTRNETRDWMVANIPAGEKIVLEPVVPTEWLSDPGRPGTATNGQRWERFSFSRSKYDFSGRLAAPPGQPVYLENYVRSLYPALIDEYERRGFCWVITGSTQRGRAEVQPEKVPRAISYYRALERRASKVFEVSPYREGATPPDFDFDWSFDYYPREYERPGATMIVYRLRGGRCATG</sequence>
<evidence type="ECO:0000313" key="11">
    <source>
        <dbReference type="Proteomes" id="UP001277761"/>
    </source>
</evidence>
<gene>
    <name evidence="10" type="ORF">SK069_02615</name>
</gene>
<organism evidence="10 11">
    <name type="scientific">Patulibacter brassicae</name>
    <dbReference type="NCBI Taxonomy" id="1705717"/>
    <lineage>
        <taxon>Bacteria</taxon>
        <taxon>Bacillati</taxon>
        <taxon>Actinomycetota</taxon>
        <taxon>Thermoleophilia</taxon>
        <taxon>Solirubrobacterales</taxon>
        <taxon>Patulibacteraceae</taxon>
        <taxon>Patulibacter</taxon>
    </lineage>
</organism>
<feature type="transmembrane region" description="Helical" evidence="8">
    <location>
        <begin position="381"/>
        <end position="403"/>
    </location>
</feature>
<dbReference type="InterPro" id="IPR038731">
    <property type="entry name" value="RgtA/B/C-like"/>
</dbReference>
<feature type="transmembrane region" description="Helical" evidence="8">
    <location>
        <begin position="110"/>
        <end position="130"/>
    </location>
</feature>
<evidence type="ECO:0000256" key="1">
    <source>
        <dbReference type="ARBA" id="ARBA00004651"/>
    </source>
</evidence>
<protein>
    <submittedName>
        <fullName evidence="10">Glycosyltransferase family 39 protein</fullName>
        <ecNumber evidence="10">2.4.-.-</ecNumber>
    </submittedName>
</protein>
<reference evidence="10 11" key="1">
    <citation type="submission" date="2023-11" db="EMBL/GenBank/DDBJ databases">
        <authorList>
            <person name="Xu M."/>
            <person name="Jiang T."/>
        </authorList>
    </citation>
    <scope>NUCLEOTIDE SEQUENCE [LARGE SCALE GENOMIC DNA]</scope>
    <source>
        <strain evidence="10 11">SD</strain>
    </source>
</reference>
<evidence type="ECO:0000256" key="8">
    <source>
        <dbReference type="SAM" id="Phobius"/>
    </source>
</evidence>
<feature type="transmembrane region" description="Helical" evidence="8">
    <location>
        <begin position="229"/>
        <end position="250"/>
    </location>
</feature>
<dbReference type="InterPro" id="IPR050297">
    <property type="entry name" value="LipidA_mod_glycosyltrf_83"/>
</dbReference>
<dbReference type="GO" id="GO:0016757">
    <property type="term" value="F:glycosyltransferase activity"/>
    <property type="evidence" value="ECO:0007669"/>
    <property type="project" value="UniProtKB-KW"/>
</dbReference>
<comment type="caution">
    <text evidence="10">The sequence shown here is derived from an EMBL/GenBank/DDBJ whole genome shotgun (WGS) entry which is preliminary data.</text>
</comment>
<dbReference type="Pfam" id="PF13231">
    <property type="entry name" value="PMT_2"/>
    <property type="match status" value="1"/>
</dbReference>
<evidence type="ECO:0000256" key="6">
    <source>
        <dbReference type="ARBA" id="ARBA00022989"/>
    </source>
</evidence>
<keyword evidence="3 10" id="KW-0328">Glycosyltransferase</keyword>
<feature type="transmembrane region" description="Helical" evidence="8">
    <location>
        <begin position="142"/>
        <end position="160"/>
    </location>
</feature>
<dbReference type="PANTHER" id="PTHR33908">
    <property type="entry name" value="MANNOSYLTRANSFERASE YKCB-RELATED"/>
    <property type="match status" value="1"/>
</dbReference>
<evidence type="ECO:0000313" key="10">
    <source>
        <dbReference type="EMBL" id="MDX8150473.1"/>
    </source>
</evidence>
<feature type="transmembrane region" description="Helical" evidence="8">
    <location>
        <begin position="21"/>
        <end position="40"/>
    </location>
</feature>
<keyword evidence="7 8" id="KW-0472">Membrane</keyword>
<dbReference type="PANTHER" id="PTHR33908:SF11">
    <property type="entry name" value="MEMBRANE PROTEIN"/>
    <property type="match status" value="1"/>
</dbReference>
<evidence type="ECO:0000259" key="9">
    <source>
        <dbReference type="Pfam" id="PF13231"/>
    </source>
</evidence>
<evidence type="ECO:0000256" key="4">
    <source>
        <dbReference type="ARBA" id="ARBA00022679"/>
    </source>
</evidence>
<feature type="transmembrane region" description="Helical" evidence="8">
    <location>
        <begin position="290"/>
        <end position="315"/>
    </location>
</feature>
<feature type="transmembrane region" description="Helical" evidence="8">
    <location>
        <begin position="350"/>
        <end position="369"/>
    </location>
</feature>
<evidence type="ECO:0000256" key="2">
    <source>
        <dbReference type="ARBA" id="ARBA00022475"/>
    </source>
</evidence>
<feature type="domain" description="Glycosyltransferase RgtA/B/C/D-like" evidence="9">
    <location>
        <begin position="112"/>
        <end position="244"/>
    </location>
</feature>
<comment type="subcellular location">
    <subcellularLocation>
        <location evidence="1">Cell membrane</location>
        <topology evidence="1">Multi-pass membrane protein</topology>
    </subcellularLocation>
</comment>
<keyword evidence="6 8" id="KW-1133">Transmembrane helix</keyword>
<evidence type="ECO:0000256" key="5">
    <source>
        <dbReference type="ARBA" id="ARBA00022692"/>
    </source>
</evidence>
<keyword evidence="4 10" id="KW-0808">Transferase</keyword>
<feature type="transmembrane region" description="Helical" evidence="8">
    <location>
        <begin position="191"/>
        <end position="217"/>
    </location>
</feature>
<dbReference type="RefSeq" id="WP_319952621.1">
    <property type="nucleotide sequence ID" value="NZ_JAXAVX010000001.1"/>
</dbReference>
<dbReference type="EC" id="2.4.-.-" evidence="10"/>
<keyword evidence="11" id="KW-1185">Reference proteome</keyword>